<dbReference type="Proteomes" id="UP000824469">
    <property type="component" value="Unassembled WGS sequence"/>
</dbReference>
<reference evidence="5 6" key="1">
    <citation type="journal article" date="2021" name="Nat. Plants">
        <title>The Taxus genome provides insights into paclitaxel biosynthesis.</title>
        <authorList>
            <person name="Xiong X."/>
            <person name="Gou J."/>
            <person name="Liao Q."/>
            <person name="Li Y."/>
            <person name="Zhou Q."/>
            <person name="Bi G."/>
            <person name="Li C."/>
            <person name="Du R."/>
            <person name="Wang X."/>
            <person name="Sun T."/>
            <person name="Guo L."/>
            <person name="Liang H."/>
            <person name="Lu P."/>
            <person name="Wu Y."/>
            <person name="Zhang Z."/>
            <person name="Ro D.K."/>
            <person name="Shang Y."/>
            <person name="Huang S."/>
            <person name="Yan J."/>
        </authorList>
    </citation>
    <scope>NUCLEOTIDE SEQUENCE [LARGE SCALE GENOMIC DNA]</scope>
    <source>
        <strain evidence="5">Ta-2019</strain>
    </source>
</reference>
<proteinExistence type="inferred from homology"/>
<dbReference type="PANTHER" id="PTHR10509">
    <property type="entry name" value="O-METHYLTRANSFERASE-RELATED"/>
    <property type="match status" value="1"/>
</dbReference>
<dbReference type="PROSITE" id="PS51682">
    <property type="entry name" value="SAM_OMT_I"/>
    <property type="match status" value="1"/>
</dbReference>
<dbReference type="GO" id="GO:0008757">
    <property type="term" value="F:S-adenosylmethionine-dependent methyltransferase activity"/>
    <property type="evidence" value="ECO:0007669"/>
    <property type="project" value="TreeGrafter"/>
</dbReference>
<evidence type="ECO:0000256" key="1">
    <source>
        <dbReference type="ARBA" id="ARBA00022603"/>
    </source>
</evidence>
<dbReference type="Pfam" id="PF01596">
    <property type="entry name" value="Methyltransf_3"/>
    <property type="match status" value="1"/>
</dbReference>
<keyword evidence="6" id="KW-1185">Reference proteome</keyword>
<gene>
    <name evidence="5" type="ORF">KI387_016403</name>
</gene>
<dbReference type="InterPro" id="IPR002935">
    <property type="entry name" value="SAM_O-MeTrfase"/>
</dbReference>
<dbReference type="GO" id="GO:0008171">
    <property type="term" value="F:O-methyltransferase activity"/>
    <property type="evidence" value="ECO:0007669"/>
    <property type="project" value="InterPro"/>
</dbReference>
<dbReference type="OMA" id="CERDANC"/>
<protein>
    <recommendedName>
        <fullName evidence="7">Caffeoyl-CoA O-methyltransferase</fullName>
    </recommendedName>
</protein>
<name>A0AA38GH81_TAXCH</name>
<feature type="non-terminal residue" evidence="5">
    <location>
        <position position="1"/>
    </location>
</feature>
<organism evidence="5 6">
    <name type="scientific">Taxus chinensis</name>
    <name type="common">Chinese yew</name>
    <name type="synonym">Taxus wallichiana var. chinensis</name>
    <dbReference type="NCBI Taxonomy" id="29808"/>
    <lineage>
        <taxon>Eukaryota</taxon>
        <taxon>Viridiplantae</taxon>
        <taxon>Streptophyta</taxon>
        <taxon>Embryophyta</taxon>
        <taxon>Tracheophyta</taxon>
        <taxon>Spermatophyta</taxon>
        <taxon>Pinopsida</taxon>
        <taxon>Pinidae</taxon>
        <taxon>Conifers II</taxon>
        <taxon>Cupressales</taxon>
        <taxon>Taxaceae</taxon>
        <taxon>Taxus</taxon>
    </lineage>
</organism>
<dbReference type="AlphaFoldDB" id="A0AA38GH81"/>
<dbReference type="SUPFAM" id="SSF53335">
    <property type="entry name" value="S-adenosyl-L-methionine-dependent methyltransferases"/>
    <property type="match status" value="1"/>
</dbReference>
<evidence type="ECO:0000313" key="6">
    <source>
        <dbReference type="Proteomes" id="UP000824469"/>
    </source>
</evidence>
<dbReference type="EMBL" id="JAHRHJ020000003">
    <property type="protein sequence ID" value="KAH9321764.1"/>
    <property type="molecule type" value="Genomic_DNA"/>
</dbReference>
<evidence type="ECO:0008006" key="7">
    <source>
        <dbReference type="Google" id="ProtNLM"/>
    </source>
</evidence>
<dbReference type="Gene3D" id="3.40.50.150">
    <property type="entry name" value="Vaccinia Virus protein VP39"/>
    <property type="match status" value="1"/>
</dbReference>
<keyword evidence="1" id="KW-0489">Methyltransferase</keyword>
<evidence type="ECO:0000313" key="5">
    <source>
        <dbReference type="EMBL" id="KAH9321764.1"/>
    </source>
</evidence>
<dbReference type="PANTHER" id="PTHR10509:SF14">
    <property type="entry name" value="CAFFEOYL-COA O-METHYLTRANSFERASE 3-RELATED"/>
    <property type="match status" value="1"/>
</dbReference>
<evidence type="ECO:0000256" key="4">
    <source>
        <dbReference type="ARBA" id="ARBA00023453"/>
    </source>
</evidence>
<dbReference type="InterPro" id="IPR050362">
    <property type="entry name" value="Cation-dep_OMT"/>
</dbReference>
<comment type="similarity">
    <text evidence="4">Belongs to the class I-like SAM-binding methyltransferase superfamily. Cation-dependent O-methyltransferase family.</text>
</comment>
<dbReference type="GO" id="GO:0032259">
    <property type="term" value="P:methylation"/>
    <property type="evidence" value="ECO:0007669"/>
    <property type="project" value="UniProtKB-KW"/>
</dbReference>
<dbReference type="InterPro" id="IPR029063">
    <property type="entry name" value="SAM-dependent_MTases_sf"/>
</dbReference>
<keyword evidence="2" id="KW-0808">Transferase</keyword>
<keyword evidence="3" id="KW-0949">S-adenosyl-L-methionine</keyword>
<evidence type="ECO:0000256" key="2">
    <source>
        <dbReference type="ARBA" id="ARBA00022679"/>
    </source>
</evidence>
<accession>A0AA38GH81</accession>
<evidence type="ECO:0000256" key="3">
    <source>
        <dbReference type="ARBA" id="ARBA00022691"/>
    </source>
</evidence>
<sequence length="182" mass="19950">MFVSSGIISMQPPLKSANAKPFPFSSSSFCPSSSSSSISIPLKNPSLIRQHSTALRWSGVANFSKDLNKHQNKEVIAVTPQLYDYILANVREPQILRELREETSGMRGSQMQVSPDQAQLLAMLVQVLGAQWCIEVGVYTGYSSLAVALVLPESGRLVACERDANCLAIAKRYYQRAGVLDK</sequence>
<comment type="caution">
    <text evidence="5">The sequence shown here is derived from an EMBL/GenBank/DDBJ whole genome shotgun (WGS) entry which is preliminary data.</text>
</comment>